<dbReference type="OrthoDB" id="76567at2759"/>
<evidence type="ECO:0000256" key="1">
    <source>
        <dbReference type="SAM" id="MobiDB-lite"/>
    </source>
</evidence>
<comment type="caution">
    <text evidence="2">The sequence shown here is derived from an EMBL/GenBank/DDBJ whole genome shotgun (WGS) entry which is preliminary data.</text>
</comment>
<feature type="region of interest" description="Disordered" evidence="1">
    <location>
        <begin position="74"/>
        <end position="93"/>
    </location>
</feature>
<reference evidence="2 3" key="1">
    <citation type="submission" date="2018-03" db="EMBL/GenBank/DDBJ databases">
        <title>Genomes of Pezizomycetes fungi and the evolution of truffles.</title>
        <authorList>
            <person name="Murat C."/>
            <person name="Payen T."/>
            <person name="Noel B."/>
            <person name="Kuo A."/>
            <person name="Martin F.M."/>
        </authorList>
    </citation>
    <scope>NUCLEOTIDE SEQUENCE [LARGE SCALE GENOMIC DNA]</scope>
    <source>
        <strain evidence="2">091103-1</strain>
    </source>
</reference>
<keyword evidence="3" id="KW-1185">Reference proteome</keyword>
<name>A0A317SLV2_9PEZI</name>
<organism evidence="2 3">
    <name type="scientific">Tuber magnatum</name>
    <name type="common">white Piedmont truffle</name>
    <dbReference type="NCBI Taxonomy" id="42249"/>
    <lineage>
        <taxon>Eukaryota</taxon>
        <taxon>Fungi</taxon>
        <taxon>Dikarya</taxon>
        <taxon>Ascomycota</taxon>
        <taxon>Pezizomycotina</taxon>
        <taxon>Pezizomycetes</taxon>
        <taxon>Pezizales</taxon>
        <taxon>Tuberaceae</taxon>
        <taxon>Tuber</taxon>
    </lineage>
</organism>
<evidence type="ECO:0000313" key="3">
    <source>
        <dbReference type="Proteomes" id="UP000246991"/>
    </source>
</evidence>
<proteinExistence type="predicted"/>
<dbReference type="EMBL" id="PYWC01000046">
    <property type="protein sequence ID" value="PWW75434.1"/>
    <property type="molecule type" value="Genomic_DNA"/>
</dbReference>
<gene>
    <name evidence="2" type="ORF">C7212DRAFT_345417</name>
</gene>
<evidence type="ECO:0008006" key="4">
    <source>
        <dbReference type="Google" id="ProtNLM"/>
    </source>
</evidence>
<dbReference type="Proteomes" id="UP000246991">
    <property type="component" value="Unassembled WGS sequence"/>
</dbReference>
<dbReference type="STRING" id="42249.A0A317SLV2"/>
<sequence>MGAIDRVFHEHGIRKSTRFTYEESEECLIIRVMPGACHEAISRAFCYEIVDKISKLPGHSKNSVYSVGSTQFNVPSKRSKQGDEGFGPTDTRPYRDDWPPLMIEVGYSGSLHQLRHDAEWWLQYSDDQTGMVILIEFEEQPANLLRLECWEMLPEPWIRATRNSQPMRPGRKQSLSA</sequence>
<evidence type="ECO:0000313" key="2">
    <source>
        <dbReference type="EMBL" id="PWW75434.1"/>
    </source>
</evidence>
<dbReference type="AlphaFoldDB" id="A0A317SLV2"/>
<accession>A0A317SLV2</accession>
<protein>
    <recommendedName>
        <fullName evidence="4">Restriction endonuclease domain-containing protein</fullName>
    </recommendedName>
</protein>